<dbReference type="InParanoid" id="A0A2T3BAP8"/>
<evidence type="ECO:0000313" key="1">
    <source>
        <dbReference type="EMBL" id="PSS25349.1"/>
    </source>
</evidence>
<gene>
    <name evidence="1" type="ORF">M430DRAFT_201116</name>
</gene>
<evidence type="ECO:0000313" key="2">
    <source>
        <dbReference type="Proteomes" id="UP000241818"/>
    </source>
</evidence>
<organism evidence="1 2">
    <name type="scientific">Amorphotheca resinae ATCC 22711</name>
    <dbReference type="NCBI Taxonomy" id="857342"/>
    <lineage>
        <taxon>Eukaryota</taxon>
        <taxon>Fungi</taxon>
        <taxon>Dikarya</taxon>
        <taxon>Ascomycota</taxon>
        <taxon>Pezizomycotina</taxon>
        <taxon>Leotiomycetes</taxon>
        <taxon>Helotiales</taxon>
        <taxon>Amorphothecaceae</taxon>
        <taxon>Amorphotheca</taxon>
    </lineage>
</organism>
<dbReference type="GeneID" id="36572299"/>
<accession>A0A2T3BAP8</accession>
<sequence>MQNQPKILVQLVSQVLWHWYVDYDRYIYTPQSVEPFLFLPSIYLQKTPNILEPHAVRLLHSIHSFKATLYRVASRAWPYHSIYKIYEYLTDAQLRLRISFYSMIL</sequence>
<name>A0A2T3BAP8_AMORE</name>
<dbReference type="RefSeq" id="XP_024723948.1">
    <property type="nucleotide sequence ID" value="XM_024864218.1"/>
</dbReference>
<dbReference type="AlphaFoldDB" id="A0A2T3BAP8"/>
<dbReference type="EMBL" id="KZ679007">
    <property type="protein sequence ID" value="PSS25349.1"/>
    <property type="molecule type" value="Genomic_DNA"/>
</dbReference>
<dbReference type="Proteomes" id="UP000241818">
    <property type="component" value="Unassembled WGS sequence"/>
</dbReference>
<proteinExistence type="predicted"/>
<keyword evidence="2" id="KW-1185">Reference proteome</keyword>
<reference evidence="1 2" key="1">
    <citation type="journal article" date="2018" name="New Phytol.">
        <title>Comparative genomics and transcriptomics depict ericoid mycorrhizal fungi as versatile saprotrophs and plant mutualists.</title>
        <authorList>
            <person name="Martino E."/>
            <person name="Morin E."/>
            <person name="Grelet G.A."/>
            <person name="Kuo A."/>
            <person name="Kohler A."/>
            <person name="Daghino S."/>
            <person name="Barry K.W."/>
            <person name="Cichocki N."/>
            <person name="Clum A."/>
            <person name="Dockter R.B."/>
            <person name="Hainaut M."/>
            <person name="Kuo R.C."/>
            <person name="LaButti K."/>
            <person name="Lindahl B.D."/>
            <person name="Lindquist E.A."/>
            <person name="Lipzen A."/>
            <person name="Khouja H.R."/>
            <person name="Magnuson J."/>
            <person name="Murat C."/>
            <person name="Ohm R.A."/>
            <person name="Singer S.W."/>
            <person name="Spatafora J.W."/>
            <person name="Wang M."/>
            <person name="Veneault-Fourrey C."/>
            <person name="Henrissat B."/>
            <person name="Grigoriev I.V."/>
            <person name="Martin F.M."/>
            <person name="Perotto S."/>
        </authorList>
    </citation>
    <scope>NUCLEOTIDE SEQUENCE [LARGE SCALE GENOMIC DNA]</scope>
    <source>
        <strain evidence="1 2">ATCC 22711</strain>
    </source>
</reference>
<protein>
    <submittedName>
        <fullName evidence="1">Uncharacterized protein</fullName>
    </submittedName>
</protein>